<feature type="compositionally biased region" description="Polar residues" evidence="1">
    <location>
        <begin position="166"/>
        <end position="175"/>
    </location>
</feature>
<keyword evidence="3" id="KW-1185">Reference proteome</keyword>
<feature type="region of interest" description="Disordered" evidence="1">
    <location>
        <begin position="368"/>
        <end position="396"/>
    </location>
</feature>
<feature type="region of interest" description="Disordered" evidence="1">
    <location>
        <begin position="154"/>
        <end position="224"/>
    </location>
</feature>
<reference evidence="2" key="1">
    <citation type="journal article" date="2022" name="Int. J. Mol. Sci.">
        <title>Draft Genome of Tanacetum Coccineum: Genomic Comparison of Closely Related Tanacetum-Family Plants.</title>
        <authorList>
            <person name="Yamashiro T."/>
            <person name="Shiraishi A."/>
            <person name="Nakayama K."/>
            <person name="Satake H."/>
        </authorList>
    </citation>
    <scope>NUCLEOTIDE SEQUENCE</scope>
</reference>
<feature type="compositionally biased region" description="Basic and acidic residues" evidence="1">
    <location>
        <begin position="267"/>
        <end position="282"/>
    </location>
</feature>
<name>A0ABQ4XGB3_9ASTR</name>
<dbReference type="Proteomes" id="UP001151760">
    <property type="component" value="Unassembled WGS sequence"/>
</dbReference>
<feature type="compositionally biased region" description="Basic and acidic residues" evidence="1">
    <location>
        <begin position="199"/>
        <end position="212"/>
    </location>
</feature>
<comment type="caution">
    <text evidence="2">The sequence shown here is derived from an EMBL/GenBank/DDBJ whole genome shotgun (WGS) entry which is preliminary data.</text>
</comment>
<sequence length="488" mass="54992">MAESSSQNPSSPNITSKEEPDTQEKPKSPNPFLPADRVEFTFDQITFSTNNEVALLYHTHPNTEYFEIVLDFILKWRIRGEIGITTFRNALRAHYLPHSSRYVTPSLAVVRTWFATIGYSREIGAKGTLKKSFLPPRFFHFHYESASGCDALANSTTKADPGKSAPNDSIPSQQGMDKGTKNHSTDHIFARTNPSILVDKTKSARDRLKTTHTDLGTNEESRSDEISKKIKLEDLLDLMQDTRSAFLTPDSLQDEPIIVSDESEEEETKRYKDTHTTSHDGPEDTSIPHPPSPKSVQIQELMAQVHLLQSQKDELEQQKELPAEFLVLPNQISLVQEKLKTLDALPSLLNKVTVTLYRFTSLINQSSQKAKDKGVPSAGKSNASPAEREKNTYSATKEANLKNDLVDLMGIDVVEEYHKKSPITLKVYREDRTNEVISNFKVSDLHLAEWRKLQFFGYLEDQDHLHFSLCGSTETEDRTLASASVQLG</sequence>
<evidence type="ECO:0000313" key="2">
    <source>
        <dbReference type="EMBL" id="GJS64085.1"/>
    </source>
</evidence>
<evidence type="ECO:0000256" key="1">
    <source>
        <dbReference type="SAM" id="MobiDB-lite"/>
    </source>
</evidence>
<feature type="region of interest" description="Disordered" evidence="1">
    <location>
        <begin position="1"/>
        <end position="35"/>
    </location>
</feature>
<accession>A0ABQ4XGB3</accession>
<organism evidence="2 3">
    <name type="scientific">Tanacetum coccineum</name>
    <dbReference type="NCBI Taxonomy" id="301880"/>
    <lineage>
        <taxon>Eukaryota</taxon>
        <taxon>Viridiplantae</taxon>
        <taxon>Streptophyta</taxon>
        <taxon>Embryophyta</taxon>
        <taxon>Tracheophyta</taxon>
        <taxon>Spermatophyta</taxon>
        <taxon>Magnoliopsida</taxon>
        <taxon>eudicotyledons</taxon>
        <taxon>Gunneridae</taxon>
        <taxon>Pentapetalae</taxon>
        <taxon>asterids</taxon>
        <taxon>campanulids</taxon>
        <taxon>Asterales</taxon>
        <taxon>Asteraceae</taxon>
        <taxon>Asteroideae</taxon>
        <taxon>Anthemideae</taxon>
        <taxon>Anthemidinae</taxon>
        <taxon>Tanacetum</taxon>
    </lineage>
</organism>
<gene>
    <name evidence="2" type="ORF">Tco_0678649</name>
</gene>
<proteinExistence type="predicted"/>
<feature type="compositionally biased region" description="Basic and acidic residues" evidence="1">
    <location>
        <begin position="16"/>
        <end position="27"/>
    </location>
</feature>
<reference evidence="2" key="2">
    <citation type="submission" date="2022-01" db="EMBL/GenBank/DDBJ databases">
        <authorList>
            <person name="Yamashiro T."/>
            <person name="Shiraishi A."/>
            <person name="Satake H."/>
            <person name="Nakayama K."/>
        </authorList>
    </citation>
    <scope>NUCLEOTIDE SEQUENCE</scope>
</reference>
<feature type="region of interest" description="Disordered" evidence="1">
    <location>
        <begin position="258"/>
        <end position="294"/>
    </location>
</feature>
<feature type="compositionally biased region" description="Basic and acidic residues" evidence="1">
    <location>
        <begin position="178"/>
        <end position="189"/>
    </location>
</feature>
<evidence type="ECO:0000313" key="3">
    <source>
        <dbReference type="Proteomes" id="UP001151760"/>
    </source>
</evidence>
<protein>
    <submittedName>
        <fullName evidence="2">Uncharacterized protein</fullName>
    </submittedName>
</protein>
<feature type="compositionally biased region" description="Polar residues" evidence="1">
    <location>
        <begin position="1"/>
        <end position="15"/>
    </location>
</feature>
<dbReference type="EMBL" id="BQNB010009477">
    <property type="protein sequence ID" value="GJS64085.1"/>
    <property type="molecule type" value="Genomic_DNA"/>
</dbReference>